<dbReference type="CDD" id="cd03225">
    <property type="entry name" value="ABC_cobalt_CbiO_domain1"/>
    <property type="match status" value="1"/>
</dbReference>
<name>A0ABT2EMF4_9BACT</name>
<comment type="caution">
    <text evidence="11">The sequence shown here is derived from an EMBL/GenBank/DDBJ whole genome shotgun (WGS) entry which is preliminary data.</text>
</comment>
<evidence type="ECO:0000259" key="10">
    <source>
        <dbReference type="PROSITE" id="PS50893"/>
    </source>
</evidence>
<evidence type="ECO:0000256" key="3">
    <source>
        <dbReference type="ARBA" id="ARBA00022448"/>
    </source>
</evidence>
<dbReference type="SMART" id="SM00382">
    <property type="entry name" value="AAA"/>
    <property type="match status" value="1"/>
</dbReference>
<dbReference type="InterPro" id="IPR003439">
    <property type="entry name" value="ABC_transporter-like_ATP-bd"/>
</dbReference>
<evidence type="ECO:0000313" key="12">
    <source>
        <dbReference type="Proteomes" id="UP001204798"/>
    </source>
</evidence>
<keyword evidence="5 9" id="KW-0547">Nucleotide-binding</keyword>
<reference evidence="11 12" key="1">
    <citation type="submission" date="2022-08" db="EMBL/GenBank/DDBJ databases">
        <title>Bacterial and archaeal communities from various locations to study Microbial Dark Matter (Phase II).</title>
        <authorList>
            <person name="Stepanauskas R."/>
        </authorList>
    </citation>
    <scope>NUCLEOTIDE SEQUENCE [LARGE SCALE GENOMIC DNA]</scope>
    <source>
        <strain evidence="11 12">PD1</strain>
    </source>
</reference>
<keyword evidence="6 9" id="KW-0067">ATP-binding</keyword>
<dbReference type="InterPro" id="IPR015856">
    <property type="entry name" value="ABC_transpr_CbiO/EcfA_su"/>
</dbReference>
<evidence type="ECO:0000256" key="7">
    <source>
        <dbReference type="ARBA" id="ARBA00022967"/>
    </source>
</evidence>
<protein>
    <recommendedName>
        <fullName evidence="9">ABC transporter ATP-binding protein</fullName>
    </recommendedName>
</protein>
<keyword evidence="12" id="KW-1185">Reference proteome</keyword>
<dbReference type="InterPro" id="IPR027417">
    <property type="entry name" value="P-loop_NTPase"/>
</dbReference>
<dbReference type="SUPFAM" id="SSF52540">
    <property type="entry name" value="P-loop containing nucleoside triphosphate hydrolases"/>
    <property type="match status" value="1"/>
</dbReference>
<dbReference type="Proteomes" id="UP001204798">
    <property type="component" value="Unassembled WGS sequence"/>
</dbReference>
<evidence type="ECO:0000256" key="1">
    <source>
        <dbReference type="ARBA" id="ARBA00004202"/>
    </source>
</evidence>
<evidence type="ECO:0000256" key="4">
    <source>
        <dbReference type="ARBA" id="ARBA00022475"/>
    </source>
</evidence>
<evidence type="ECO:0000313" key="11">
    <source>
        <dbReference type="EMBL" id="MCS3919130.1"/>
    </source>
</evidence>
<dbReference type="NCBIfam" id="TIGR01166">
    <property type="entry name" value="cbiO"/>
    <property type="match status" value="1"/>
</dbReference>
<dbReference type="PANTHER" id="PTHR43553:SF24">
    <property type="entry name" value="ENERGY-COUPLING FACTOR TRANSPORTER ATP-BINDING PROTEIN ECFA1"/>
    <property type="match status" value="1"/>
</dbReference>
<dbReference type="GO" id="GO:0005524">
    <property type="term" value="F:ATP binding"/>
    <property type="evidence" value="ECO:0007669"/>
    <property type="project" value="UniProtKB-KW"/>
</dbReference>
<feature type="domain" description="ABC transporter" evidence="10">
    <location>
        <begin position="5"/>
        <end position="234"/>
    </location>
</feature>
<organism evidence="11 12">
    <name type="scientific">Candidatus Fervidibacter sacchari</name>
    <dbReference type="NCBI Taxonomy" id="1448929"/>
    <lineage>
        <taxon>Bacteria</taxon>
        <taxon>Candidatus Fervidibacterota</taxon>
        <taxon>Candidatus Fervidibacter</taxon>
    </lineage>
</organism>
<evidence type="ECO:0000256" key="9">
    <source>
        <dbReference type="RuleBase" id="RU364103"/>
    </source>
</evidence>
<keyword evidence="8 9" id="KW-0472">Membrane</keyword>
<sequence>MREAIRVENLHYRYPDGTHALKGVSFCIREGESVAIVGPNGAGKTTLLLHFNGILRGSGKVFVFGEEVTSRNLLTVRKLVGLVFQDPDDQLFMPTVLEDVAFGPLNLGLSQEEAIKRAMNALDMVGMSYAANKSPHQLSFGERKRVAIATVLAMEPKVLVLDEPTANLDPRSRRQLLSLLRQFEVTKIVATHDLDAALFLCDKAILMDDGKIVAIGETREIFSNEALMEAHGLEVPPSILALQSRNA</sequence>
<dbReference type="InterPro" id="IPR017871">
    <property type="entry name" value="ABC_transporter-like_CS"/>
</dbReference>
<dbReference type="PROSITE" id="PS50893">
    <property type="entry name" value="ABC_TRANSPORTER_2"/>
    <property type="match status" value="1"/>
</dbReference>
<dbReference type="PROSITE" id="PS00211">
    <property type="entry name" value="ABC_TRANSPORTER_1"/>
    <property type="match status" value="1"/>
</dbReference>
<comment type="subcellular location">
    <subcellularLocation>
        <location evidence="1 9">Cell membrane</location>
        <topology evidence="1 9">Peripheral membrane protein</topology>
    </subcellularLocation>
</comment>
<evidence type="ECO:0000256" key="5">
    <source>
        <dbReference type="ARBA" id="ARBA00022741"/>
    </source>
</evidence>
<proteinExistence type="inferred from homology"/>
<comment type="similarity">
    <text evidence="2 9">Belongs to the ABC transporter superfamily.</text>
</comment>
<keyword evidence="4 9" id="KW-1003">Cell membrane</keyword>
<dbReference type="RefSeq" id="WP_259095293.1">
    <property type="nucleotide sequence ID" value="NZ_CP130454.1"/>
</dbReference>
<dbReference type="InterPro" id="IPR050095">
    <property type="entry name" value="ECF_ABC_transporter_ATP-bd"/>
</dbReference>
<accession>A0ABT2EMF4</accession>
<evidence type="ECO:0000256" key="6">
    <source>
        <dbReference type="ARBA" id="ARBA00022840"/>
    </source>
</evidence>
<dbReference type="InterPro" id="IPR003593">
    <property type="entry name" value="AAA+_ATPase"/>
</dbReference>
<gene>
    <name evidence="11" type="ORF">M2350_001530</name>
</gene>
<dbReference type="Pfam" id="PF00005">
    <property type="entry name" value="ABC_tran"/>
    <property type="match status" value="1"/>
</dbReference>
<dbReference type="PANTHER" id="PTHR43553">
    <property type="entry name" value="HEAVY METAL TRANSPORTER"/>
    <property type="match status" value="1"/>
</dbReference>
<dbReference type="Gene3D" id="3.40.50.300">
    <property type="entry name" value="P-loop containing nucleotide triphosphate hydrolases"/>
    <property type="match status" value="1"/>
</dbReference>
<keyword evidence="7" id="KW-1278">Translocase</keyword>
<evidence type="ECO:0000256" key="2">
    <source>
        <dbReference type="ARBA" id="ARBA00005417"/>
    </source>
</evidence>
<keyword evidence="3 9" id="KW-0813">Transport</keyword>
<evidence type="ECO:0000256" key="8">
    <source>
        <dbReference type="ARBA" id="ARBA00023136"/>
    </source>
</evidence>
<comment type="function">
    <text evidence="9">Part of an ABC transporter complex. Responsible for energy coupling to the transport system.</text>
</comment>
<dbReference type="InterPro" id="IPR005876">
    <property type="entry name" value="Co_trans_ATP-bd"/>
</dbReference>
<dbReference type="EMBL" id="JANUCP010000002">
    <property type="protein sequence ID" value="MCS3919130.1"/>
    <property type="molecule type" value="Genomic_DNA"/>
</dbReference>